<dbReference type="PROSITE" id="PS50089">
    <property type="entry name" value="ZF_RING_2"/>
    <property type="match status" value="1"/>
</dbReference>
<dbReference type="GO" id="GO:0061630">
    <property type="term" value="F:ubiquitin protein ligase activity"/>
    <property type="evidence" value="ECO:0007669"/>
    <property type="project" value="UniProtKB-EC"/>
</dbReference>
<feature type="region of interest" description="Disordered" evidence="16">
    <location>
        <begin position="249"/>
        <end position="287"/>
    </location>
</feature>
<comment type="similarity">
    <text evidence="14">Belongs to the RING-type zinc finger family. ATL subfamily.</text>
</comment>
<proteinExistence type="inferred from homology"/>
<dbReference type="GO" id="GO:0008270">
    <property type="term" value="F:zinc ion binding"/>
    <property type="evidence" value="ECO:0007669"/>
    <property type="project" value="UniProtKB-KW"/>
</dbReference>
<dbReference type="PANTHER" id="PTHR46539">
    <property type="entry name" value="E3 UBIQUITIN-PROTEIN LIGASE ATL42"/>
    <property type="match status" value="1"/>
</dbReference>
<dbReference type="AlphaFoldDB" id="A0A2R6Q4L3"/>
<dbReference type="OMA" id="RWSDVQA"/>
<feature type="domain" description="RING-type" evidence="19">
    <location>
        <begin position="133"/>
        <end position="175"/>
    </location>
</feature>
<evidence type="ECO:0000313" key="21">
    <source>
        <dbReference type="Proteomes" id="UP000241394"/>
    </source>
</evidence>
<evidence type="ECO:0000256" key="10">
    <source>
        <dbReference type="ARBA" id="ARBA00022786"/>
    </source>
</evidence>
<evidence type="ECO:0000256" key="9">
    <source>
        <dbReference type="ARBA" id="ARBA00022771"/>
    </source>
</evidence>
<feature type="compositionally biased region" description="Basic and acidic residues" evidence="16">
    <location>
        <begin position="249"/>
        <end position="264"/>
    </location>
</feature>
<dbReference type="CDD" id="cd16461">
    <property type="entry name" value="RING-H2_EL5-like"/>
    <property type="match status" value="1"/>
</dbReference>
<dbReference type="OrthoDB" id="8062037at2759"/>
<comment type="subcellular location">
    <subcellularLocation>
        <location evidence="2">Membrane</location>
        <topology evidence="2">Single-pass membrane protein</topology>
    </subcellularLocation>
</comment>
<dbReference type="FunFam" id="3.30.40.10:FF:000285">
    <property type="entry name" value="RING-H2 finger protein ATL43"/>
    <property type="match status" value="1"/>
</dbReference>
<organism evidence="20 21">
    <name type="scientific">Actinidia chinensis var. chinensis</name>
    <name type="common">Chinese soft-hair kiwi</name>
    <dbReference type="NCBI Taxonomy" id="1590841"/>
    <lineage>
        <taxon>Eukaryota</taxon>
        <taxon>Viridiplantae</taxon>
        <taxon>Streptophyta</taxon>
        <taxon>Embryophyta</taxon>
        <taxon>Tracheophyta</taxon>
        <taxon>Spermatophyta</taxon>
        <taxon>Magnoliopsida</taxon>
        <taxon>eudicotyledons</taxon>
        <taxon>Gunneridae</taxon>
        <taxon>Pentapetalae</taxon>
        <taxon>asterids</taxon>
        <taxon>Ericales</taxon>
        <taxon>Actinidiaceae</taxon>
        <taxon>Actinidia</taxon>
    </lineage>
</organism>
<dbReference type="EC" id="2.3.2.27" evidence="4"/>
<evidence type="ECO:0000256" key="5">
    <source>
        <dbReference type="ARBA" id="ARBA00022679"/>
    </source>
</evidence>
<dbReference type="InParanoid" id="A0A2R6Q4L3"/>
<name>A0A2R6Q4L3_ACTCC</name>
<dbReference type="Gramene" id="PSS01795">
    <property type="protein sequence ID" value="PSS01795"/>
    <property type="gene ID" value="CEY00_Acc23152"/>
</dbReference>
<keyword evidence="12 17" id="KW-1133">Transmembrane helix</keyword>
<evidence type="ECO:0000256" key="11">
    <source>
        <dbReference type="ARBA" id="ARBA00022833"/>
    </source>
</evidence>
<feature type="compositionally biased region" description="Polar residues" evidence="16">
    <location>
        <begin position="265"/>
        <end position="286"/>
    </location>
</feature>
<keyword evidence="9 15" id="KW-0863">Zinc-finger</keyword>
<feature type="signal peptide" evidence="18">
    <location>
        <begin position="1"/>
        <end position="19"/>
    </location>
</feature>
<feature type="region of interest" description="Disordered" evidence="16">
    <location>
        <begin position="422"/>
        <end position="441"/>
    </location>
</feature>
<dbReference type="PANTHER" id="PTHR46539:SF2">
    <property type="entry name" value="RING-H2 FINGER PROTEIN ATL43"/>
    <property type="match status" value="1"/>
</dbReference>
<dbReference type="InterPro" id="IPR013083">
    <property type="entry name" value="Znf_RING/FYVE/PHD"/>
</dbReference>
<evidence type="ECO:0000256" key="4">
    <source>
        <dbReference type="ARBA" id="ARBA00012483"/>
    </source>
</evidence>
<keyword evidence="6 17" id="KW-0812">Transmembrane</keyword>
<evidence type="ECO:0000256" key="14">
    <source>
        <dbReference type="ARBA" id="ARBA00024209"/>
    </source>
</evidence>
<feature type="transmembrane region" description="Helical" evidence="17">
    <location>
        <begin position="59"/>
        <end position="80"/>
    </location>
</feature>
<keyword evidence="7" id="KW-0479">Metal-binding</keyword>
<dbReference type="InterPro" id="IPR001841">
    <property type="entry name" value="Znf_RING"/>
</dbReference>
<evidence type="ECO:0000256" key="12">
    <source>
        <dbReference type="ARBA" id="ARBA00022989"/>
    </source>
</evidence>
<keyword evidence="13 17" id="KW-0472">Membrane</keyword>
<dbReference type="SUPFAM" id="SSF57850">
    <property type="entry name" value="RING/U-box"/>
    <property type="match status" value="1"/>
</dbReference>
<evidence type="ECO:0000256" key="17">
    <source>
        <dbReference type="SAM" id="Phobius"/>
    </source>
</evidence>
<evidence type="ECO:0000256" key="7">
    <source>
        <dbReference type="ARBA" id="ARBA00022723"/>
    </source>
</evidence>
<evidence type="ECO:0000256" key="13">
    <source>
        <dbReference type="ARBA" id="ARBA00023136"/>
    </source>
</evidence>
<evidence type="ECO:0000256" key="3">
    <source>
        <dbReference type="ARBA" id="ARBA00004906"/>
    </source>
</evidence>
<sequence length="456" mass="49855">MGLFEALLLLYMLGTTSFARKLILTTTVKDDGSDIAGKANPPSPPPPPRSNLAPFKPSIAVVVGVLTTMFSITFLLLLYAKHCKRGQGYSGNSAGRVPPSAARKNSGVDRTVIESLPVFRFGSLRGEKDGLECAVCLNRFEPTEVLKLLPKCKHAFHVECVDTWLDAHSTCPLCRYRVDPEDVLLLGDAAKILGQNEPLPPENQKLESVRLFSGRHSSAGERGSSHSSNGGNRGSSGGFFQIFLHKPVDHHPPLTTRRSLDSSRETAPNHPSHSLSTRRSLDSWSTKNKKNTEIASVGCFDRQIRKDELLLTSDSDRHRLEHRIIIGEGGFRPRWSDIQPSDLLYLRSEMIMSESRGGFGASGSRPSGVSGMGVINGRSVSEITGVSRLGKASINHQQRREEREAGVVSRWLAWITQFPSQAQRTQPETQTQPASCNSNNDLVLGTTVAVPASMIL</sequence>
<keyword evidence="11" id="KW-0862">Zinc</keyword>
<evidence type="ECO:0000256" key="1">
    <source>
        <dbReference type="ARBA" id="ARBA00000900"/>
    </source>
</evidence>
<evidence type="ECO:0000259" key="19">
    <source>
        <dbReference type="PROSITE" id="PS50089"/>
    </source>
</evidence>
<comment type="caution">
    <text evidence="20">The sequence shown here is derived from an EMBL/GenBank/DDBJ whole genome shotgun (WGS) entry which is preliminary data.</text>
</comment>
<protein>
    <recommendedName>
        <fullName evidence="4">RING-type E3 ubiquitin transferase</fullName>
        <ecNumber evidence="4">2.3.2.27</ecNumber>
    </recommendedName>
</protein>
<comment type="catalytic activity">
    <reaction evidence="1">
        <text>S-ubiquitinyl-[E2 ubiquitin-conjugating enzyme]-L-cysteine + [acceptor protein]-L-lysine = [E2 ubiquitin-conjugating enzyme]-L-cysteine + N(6)-ubiquitinyl-[acceptor protein]-L-lysine.</text>
        <dbReference type="EC" id="2.3.2.27"/>
    </reaction>
</comment>
<dbReference type="FunCoup" id="A0A2R6Q4L3">
    <property type="interactions" value="18"/>
</dbReference>
<dbReference type="GO" id="GO:0016020">
    <property type="term" value="C:membrane"/>
    <property type="evidence" value="ECO:0007669"/>
    <property type="project" value="UniProtKB-SubCell"/>
</dbReference>
<evidence type="ECO:0000256" key="8">
    <source>
        <dbReference type="ARBA" id="ARBA00022729"/>
    </source>
</evidence>
<dbReference type="STRING" id="1590841.A0A2R6Q4L3"/>
<keyword evidence="5" id="KW-0808">Transferase</keyword>
<evidence type="ECO:0000256" key="15">
    <source>
        <dbReference type="PROSITE-ProRule" id="PRU00175"/>
    </source>
</evidence>
<evidence type="ECO:0000313" key="20">
    <source>
        <dbReference type="EMBL" id="PSS01795.1"/>
    </source>
</evidence>
<evidence type="ECO:0000256" key="18">
    <source>
        <dbReference type="SAM" id="SignalP"/>
    </source>
</evidence>
<evidence type="ECO:0000256" key="2">
    <source>
        <dbReference type="ARBA" id="ARBA00004167"/>
    </source>
</evidence>
<keyword evidence="10" id="KW-0833">Ubl conjugation pathway</keyword>
<dbReference type="EMBL" id="NKQK01000020">
    <property type="protein sequence ID" value="PSS01795.1"/>
    <property type="molecule type" value="Genomic_DNA"/>
</dbReference>
<keyword evidence="8 18" id="KW-0732">Signal</keyword>
<evidence type="ECO:0000256" key="16">
    <source>
        <dbReference type="SAM" id="MobiDB-lite"/>
    </source>
</evidence>
<gene>
    <name evidence="20" type="ORF">CEY00_Acc23152</name>
</gene>
<dbReference type="Pfam" id="PF13639">
    <property type="entry name" value="zf-RING_2"/>
    <property type="match status" value="1"/>
</dbReference>
<reference evidence="21" key="2">
    <citation type="journal article" date="2018" name="BMC Genomics">
        <title>A manually annotated Actinidia chinensis var. chinensis (kiwifruit) genome highlights the challenges associated with draft genomes and gene prediction in plants.</title>
        <authorList>
            <person name="Pilkington S.M."/>
            <person name="Crowhurst R."/>
            <person name="Hilario E."/>
            <person name="Nardozza S."/>
            <person name="Fraser L."/>
            <person name="Peng Y."/>
            <person name="Gunaseelan K."/>
            <person name="Simpson R."/>
            <person name="Tahir J."/>
            <person name="Deroles S.C."/>
            <person name="Templeton K."/>
            <person name="Luo Z."/>
            <person name="Davy M."/>
            <person name="Cheng C."/>
            <person name="McNeilage M."/>
            <person name="Scaglione D."/>
            <person name="Liu Y."/>
            <person name="Zhang Q."/>
            <person name="Datson P."/>
            <person name="De Silva N."/>
            <person name="Gardiner S.E."/>
            <person name="Bassett H."/>
            <person name="Chagne D."/>
            <person name="McCallum J."/>
            <person name="Dzierzon H."/>
            <person name="Deng C."/>
            <person name="Wang Y.Y."/>
            <person name="Barron L."/>
            <person name="Manako K."/>
            <person name="Bowen J."/>
            <person name="Foster T.M."/>
            <person name="Erridge Z.A."/>
            <person name="Tiffin H."/>
            <person name="Waite C.N."/>
            <person name="Davies K.M."/>
            <person name="Grierson E.P."/>
            <person name="Laing W.A."/>
            <person name="Kirk R."/>
            <person name="Chen X."/>
            <person name="Wood M."/>
            <person name="Montefiori M."/>
            <person name="Brummell D.A."/>
            <person name="Schwinn K.E."/>
            <person name="Catanach A."/>
            <person name="Fullerton C."/>
            <person name="Li D."/>
            <person name="Meiyalaghan S."/>
            <person name="Nieuwenhuizen N."/>
            <person name="Read N."/>
            <person name="Prakash R."/>
            <person name="Hunter D."/>
            <person name="Zhang H."/>
            <person name="McKenzie M."/>
            <person name="Knabel M."/>
            <person name="Harris A."/>
            <person name="Allan A.C."/>
            <person name="Gleave A."/>
            <person name="Chen A."/>
            <person name="Janssen B.J."/>
            <person name="Plunkett B."/>
            <person name="Ampomah-Dwamena C."/>
            <person name="Voogd C."/>
            <person name="Leif D."/>
            <person name="Lafferty D."/>
            <person name="Souleyre E.J.F."/>
            <person name="Varkonyi-Gasic E."/>
            <person name="Gambi F."/>
            <person name="Hanley J."/>
            <person name="Yao J.L."/>
            <person name="Cheung J."/>
            <person name="David K.M."/>
            <person name="Warren B."/>
            <person name="Marsh K."/>
            <person name="Snowden K.C."/>
            <person name="Lin-Wang K."/>
            <person name="Brian L."/>
            <person name="Martinez-Sanchez M."/>
            <person name="Wang M."/>
            <person name="Ileperuma N."/>
            <person name="Macnee N."/>
            <person name="Campin R."/>
            <person name="McAtee P."/>
            <person name="Drummond R.S.M."/>
            <person name="Espley R.V."/>
            <person name="Ireland H.S."/>
            <person name="Wu R."/>
            <person name="Atkinson R.G."/>
            <person name="Karunairetnam S."/>
            <person name="Bulley S."/>
            <person name="Chunkath S."/>
            <person name="Hanley Z."/>
            <person name="Storey R."/>
            <person name="Thrimawithana A.H."/>
            <person name="Thomson S."/>
            <person name="David C."/>
            <person name="Testolin R."/>
            <person name="Huang H."/>
            <person name="Hellens R.P."/>
            <person name="Schaffer R.J."/>
        </authorList>
    </citation>
    <scope>NUCLEOTIDE SEQUENCE [LARGE SCALE GENOMIC DNA]</scope>
    <source>
        <strain evidence="21">cv. Red5</strain>
    </source>
</reference>
<dbReference type="Gene3D" id="3.30.40.10">
    <property type="entry name" value="Zinc/RING finger domain, C3HC4 (zinc finger)"/>
    <property type="match status" value="1"/>
</dbReference>
<accession>A0A2R6Q4L3</accession>
<dbReference type="Proteomes" id="UP000241394">
    <property type="component" value="Chromosome LG20"/>
</dbReference>
<keyword evidence="21" id="KW-1185">Reference proteome</keyword>
<dbReference type="SMART" id="SM00184">
    <property type="entry name" value="RING"/>
    <property type="match status" value="1"/>
</dbReference>
<evidence type="ECO:0000256" key="6">
    <source>
        <dbReference type="ARBA" id="ARBA00022692"/>
    </source>
</evidence>
<feature type="chain" id="PRO_5015314809" description="RING-type E3 ubiquitin transferase" evidence="18">
    <location>
        <begin position="20"/>
        <end position="456"/>
    </location>
</feature>
<comment type="pathway">
    <text evidence="3">Protein modification; protein ubiquitination.</text>
</comment>
<reference evidence="20 21" key="1">
    <citation type="submission" date="2017-07" db="EMBL/GenBank/DDBJ databases">
        <title>An improved, manually edited Actinidia chinensis var. chinensis (kiwifruit) genome highlights the challenges associated with draft genomes and gene prediction in plants.</title>
        <authorList>
            <person name="Pilkington S."/>
            <person name="Crowhurst R."/>
            <person name="Hilario E."/>
            <person name="Nardozza S."/>
            <person name="Fraser L."/>
            <person name="Peng Y."/>
            <person name="Gunaseelan K."/>
            <person name="Simpson R."/>
            <person name="Tahir J."/>
            <person name="Deroles S."/>
            <person name="Templeton K."/>
            <person name="Luo Z."/>
            <person name="Davy M."/>
            <person name="Cheng C."/>
            <person name="Mcneilage M."/>
            <person name="Scaglione D."/>
            <person name="Liu Y."/>
            <person name="Zhang Q."/>
            <person name="Datson P."/>
            <person name="De Silva N."/>
            <person name="Gardiner S."/>
            <person name="Bassett H."/>
            <person name="Chagne D."/>
            <person name="Mccallum J."/>
            <person name="Dzierzon H."/>
            <person name="Deng C."/>
            <person name="Wang Y.-Y."/>
            <person name="Barron N."/>
            <person name="Manako K."/>
            <person name="Bowen J."/>
            <person name="Foster T."/>
            <person name="Erridge Z."/>
            <person name="Tiffin H."/>
            <person name="Waite C."/>
            <person name="Davies K."/>
            <person name="Grierson E."/>
            <person name="Laing W."/>
            <person name="Kirk R."/>
            <person name="Chen X."/>
            <person name="Wood M."/>
            <person name="Montefiori M."/>
            <person name="Brummell D."/>
            <person name="Schwinn K."/>
            <person name="Catanach A."/>
            <person name="Fullerton C."/>
            <person name="Li D."/>
            <person name="Meiyalaghan S."/>
            <person name="Nieuwenhuizen N."/>
            <person name="Read N."/>
            <person name="Prakash R."/>
            <person name="Hunter D."/>
            <person name="Zhang H."/>
            <person name="Mckenzie M."/>
            <person name="Knabel M."/>
            <person name="Harris A."/>
            <person name="Allan A."/>
            <person name="Chen A."/>
            <person name="Janssen B."/>
            <person name="Plunkett B."/>
            <person name="Dwamena C."/>
            <person name="Voogd C."/>
            <person name="Leif D."/>
            <person name="Lafferty D."/>
            <person name="Souleyre E."/>
            <person name="Varkonyi-Gasic E."/>
            <person name="Gambi F."/>
            <person name="Hanley J."/>
            <person name="Yao J.-L."/>
            <person name="Cheung J."/>
            <person name="David K."/>
            <person name="Warren B."/>
            <person name="Marsh K."/>
            <person name="Snowden K."/>
            <person name="Lin-Wang K."/>
            <person name="Brian L."/>
            <person name="Martinez-Sanchez M."/>
            <person name="Wang M."/>
            <person name="Ileperuma N."/>
            <person name="Macnee N."/>
            <person name="Campin R."/>
            <person name="Mcatee P."/>
            <person name="Drummond R."/>
            <person name="Espley R."/>
            <person name="Ireland H."/>
            <person name="Wu R."/>
            <person name="Atkinson R."/>
            <person name="Karunairetnam S."/>
            <person name="Bulley S."/>
            <person name="Chunkath S."/>
            <person name="Hanley Z."/>
            <person name="Storey R."/>
            <person name="Thrimawithana A."/>
            <person name="Thomson S."/>
            <person name="David C."/>
            <person name="Testolin R."/>
        </authorList>
    </citation>
    <scope>NUCLEOTIDE SEQUENCE [LARGE SCALE GENOMIC DNA]</scope>
    <source>
        <strain evidence="21">cv. Red5</strain>
        <tissue evidence="20">Young leaf</tissue>
    </source>
</reference>